<organism evidence="2 3">
    <name type="scientific">Paenibacillus psychroresistens</name>
    <dbReference type="NCBI Taxonomy" id="1778678"/>
    <lineage>
        <taxon>Bacteria</taxon>
        <taxon>Bacillati</taxon>
        <taxon>Bacillota</taxon>
        <taxon>Bacilli</taxon>
        <taxon>Bacillales</taxon>
        <taxon>Paenibacillaceae</taxon>
        <taxon>Paenibacillus</taxon>
    </lineage>
</organism>
<feature type="region of interest" description="Disordered" evidence="1">
    <location>
        <begin position="51"/>
        <end position="87"/>
    </location>
</feature>
<accession>A0A6B8RKH1</accession>
<sequence>MRVGTFLLGGIVGALAVNYINRNNGMMMANLANAGQSMGSMVNKAKSKFSNMDMDMSNNDHNNTHKSVNQSDNSNQHAEFSRVKEILNKDPELKSKVDEILANNQQSTSSTRVQ</sequence>
<feature type="compositionally biased region" description="Low complexity" evidence="1">
    <location>
        <begin position="51"/>
        <end position="61"/>
    </location>
</feature>
<reference evidence="3" key="1">
    <citation type="submission" date="2018-11" db="EMBL/GenBank/DDBJ databases">
        <title>Complete genome sequence of Paenibacillus sp. ML311-T8.</title>
        <authorList>
            <person name="Nam Y.-D."/>
            <person name="Kang J."/>
            <person name="Chung W.-H."/>
            <person name="Park Y.S."/>
        </authorList>
    </citation>
    <scope>NUCLEOTIDE SEQUENCE [LARGE SCALE GENOMIC DNA]</scope>
    <source>
        <strain evidence="3">ML311-T8</strain>
    </source>
</reference>
<dbReference type="Proteomes" id="UP000426246">
    <property type="component" value="Chromosome"/>
</dbReference>
<dbReference type="EMBL" id="CP034235">
    <property type="protein sequence ID" value="QGQ96911.1"/>
    <property type="molecule type" value="Genomic_DNA"/>
</dbReference>
<gene>
    <name evidence="2" type="ORF">EHS13_19480</name>
</gene>
<dbReference type="AlphaFoldDB" id="A0A6B8RKH1"/>
<dbReference type="KEGG" id="ppsc:EHS13_19480"/>
<evidence type="ECO:0000313" key="2">
    <source>
        <dbReference type="EMBL" id="QGQ96911.1"/>
    </source>
</evidence>
<keyword evidence="3" id="KW-1185">Reference proteome</keyword>
<dbReference type="RefSeq" id="WP_155702011.1">
    <property type="nucleotide sequence ID" value="NZ_CP034235.1"/>
</dbReference>
<proteinExistence type="predicted"/>
<dbReference type="OrthoDB" id="2614893at2"/>
<protein>
    <submittedName>
        <fullName evidence="2">Uncharacterized protein</fullName>
    </submittedName>
</protein>
<evidence type="ECO:0000256" key="1">
    <source>
        <dbReference type="SAM" id="MobiDB-lite"/>
    </source>
</evidence>
<feature type="compositionally biased region" description="Polar residues" evidence="1">
    <location>
        <begin position="65"/>
        <end position="78"/>
    </location>
</feature>
<name>A0A6B8RKH1_9BACL</name>
<evidence type="ECO:0000313" key="3">
    <source>
        <dbReference type="Proteomes" id="UP000426246"/>
    </source>
</evidence>